<feature type="signal peptide" evidence="1">
    <location>
        <begin position="1"/>
        <end position="19"/>
    </location>
</feature>
<dbReference type="OrthoDB" id="8587856at2"/>
<dbReference type="PANTHER" id="PTHR38834">
    <property type="entry name" value="PERIPLASMIC SUBSTRATE BINDING PROTEIN FAMILY 3"/>
    <property type="match status" value="1"/>
</dbReference>
<sequence>MTRLLHLLLLSLFCVDLPATELVLYTEENPPINFSQAGELDGMAVEVVRELLQRTDSRAQMLSVPWARGYRMATTQPDVGLFVTVRTPERETLFRWVGPIISTSTTLYARSGEALPVTTLEEARQLGRIAVPRDWYSHQVLVRLGFSNLELVPKPHEMVRMTLLGRVPLMVYEDQLLPGLLQEVGAPPDALQPVHTFMRTSSYIAFSLGTDPIRVQRWQAALDAMKRDGSFARIHQRWFPDEPPAGLQADQDLLP</sequence>
<dbReference type="AlphaFoldDB" id="A0A1H0NG07"/>
<dbReference type="SUPFAM" id="SSF53850">
    <property type="entry name" value="Periplasmic binding protein-like II"/>
    <property type="match status" value="1"/>
</dbReference>
<keyword evidence="4" id="KW-1185">Reference proteome</keyword>
<feature type="domain" description="Solute-binding protein family 3/N-terminal" evidence="2">
    <location>
        <begin position="25"/>
        <end position="240"/>
    </location>
</feature>
<accession>A0A1H0NG07</accession>
<dbReference type="PANTHER" id="PTHR38834:SF3">
    <property type="entry name" value="SOLUTE-BINDING PROTEIN FAMILY 3_N-TERMINAL DOMAIN-CONTAINING PROTEIN"/>
    <property type="match status" value="1"/>
</dbReference>
<protein>
    <submittedName>
        <fullName evidence="3">Amino acid ABC transporter substrate-binding protein, PAAT family</fullName>
    </submittedName>
</protein>
<evidence type="ECO:0000313" key="4">
    <source>
        <dbReference type="Proteomes" id="UP000199460"/>
    </source>
</evidence>
<dbReference type="Pfam" id="PF00497">
    <property type="entry name" value="SBP_bac_3"/>
    <property type="match status" value="1"/>
</dbReference>
<gene>
    <name evidence="3" type="ORF">SAMN05216213_102319</name>
</gene>
<dbReference type="Gene3D" id="3.40.190.10">
    <property type="entry name" value="Periplasmic binding protein-like II"/>
    <property type="match status" value="2"/>
</dbReference>
<dbReference type="RefSeq" id="WP_090427687.1">
    <property type="nucleotide sequence ID" value="NZ_FNJJ01000002.1"/>
</dbReference>
<reference evidence="4" key="1">
    <citation type="submission" date="2016-10" db="EMBL/GenBank/DDBJ databases">
        <authorList>
            <person name="Varghese N."/>
            <person name="Submissions S."/>
        </authorList>
    </citation>
    <scope>NUCLEOTIDE SEQUENCE [LARGE SCALE GENOMIC DNA]</scope>
    <source>
        <strain evidence="4">JCM 18416</strain>
    </source>
</reference>
<dbReference type="GeneID" id="300930559"/>
<organism evidence="3 4">
    <name type="scientific">Ectopseudomonas guguanensis</name>
    <dbReference type="NCBI Taxonomy" id="1198456"/>
    <lineage>
        <taxon>Bacteria</taxon>
        <taxon>Pseudomonadati</taxon>
        <taxon>Pseudomonadota</taxon>
        <taxon>Gammaproteobacteria</taxon>
        <taxon>Pseudomonadales</taxon>
        <taxon>Pseudomonadaceae</taxon>
        <taxon>Ectopseudomonas</taxon>
    </lineage>
</organism>
<evidence type="ECO:0000256" key="1">
    <source>
        <dbReference type="SAM" id="SignalP"/>
    </source>
</evidence>
<dbReference type="InterPro" id="IPR001638">
    <property type="entry name" value="Solute-binding_3/MltF_N"/>
</dbReference>
<proteinExistence type="predicted"/>
<evidence type="ECO:0000313" key="3">
    <source>
        <dbReference type="EMBL" id="SDO91325.1"/>
    </source>
</evidence>
<evidence type="ECO:0000259" key="2">
    <source>
        <dbReference type="Pfam" id="PF00497"/>
    </source>
</evidence>
<dbReference type="Proteomes" id="UP000199460">
    <property type="component" value="Unassembled WGS sequence"/>
</dbReference>
<dbReference type="EMBL" id="FNJJ01000002">
    <property type="protein sequence ID" value="SDO91325.1"/>
    <property type="molecule type" value="Genomic_DNA"/>
</dbReference>
<keyword evidence="1" id="KW-0732">Signal</keyword>
<feature type="chain" id="PRO_5011724831" evidence="1">
    <location>
        <begin position="20"/>
        <end position="255"/>
    </location>
</feature>
<name>A0A1H0NG07_9GAMM</name>